<accession>A0ABV6RXU9</accession>
<evidence type="ECO:0000313" key="2">
    <source>
        <dbReference type="EMBL" id="MFC0681812.1"/>
    </source>
</evidence>
<feature type="transmembrane region" description="Helical" evidence="1">
    <location>
        <begin position="46"/>
        <end position="70"/>
    </location>
</feature>
<sequence>MSASSPVEAALARANERLRRALGTSRPLPRVAAELRTPVPTWALRALQVLVLFGCIALAAPNVLGWFLGITIGTLTVVVPRPFWPAAFAVCAGALVWFGSAEAFPPSAFALIFGVHLLVVLAAVLDRIPLTARVELPVLTGQARRFVVVQGFSQALALVAAWITDREMSATWLAVAAGALVAVVMWVIVARLNRAAEREADAGV</sequence>
<feature type="transmembrane region" description="Helical" evidence="1">
    <location>
        <begin position="170"/>
        <end position="189"/>
    </location>
</feature>
<organism evidence="2 3">
    <name type="scientific">Lysobacter korlensis</name>
    <dbReference type="NCBI Taxonomy" id="553636"/>
    <lineage>
        <taxon>Bacteria</taxon>
        <taxon>Pseudomonadati</taxon>
        <taxon>Pseudomonadota</taxon>
        <taxon>Gammaproteobacteria</taxon>
        <taxon>Lysobacterales</taxon>
        <taxon>Lysobacteraceae</taxon>
        <taxon>Lysobacter</taxon>
    </lineage>
</organism>
<keyword evidence="1" id="KW-1133">Transmembrane helix</keyword>
<keyword evidence="3" id="KW-1185">Reference proteome</keyword>
<comment type="caution">
    <text evidence="2">The sequence shown here is derived from an EMBL/GenBank/DDBJ whole genome shotgun (WGS) entry which is preliminary data.</text>
</comment>
<feature type="transmembrane region" description="Helical" evidence="1">
    <location>
        <begin position="146"/>
        <end position="164"/>
    </location>
</feature>
<gene>
    <name evidence="2" type="ORF">ACFFGH_28605</name>
</gene>
<evidence type="ECO:0000256" key="1">
    <source>
        <dbReference type="SAM" id="Phobius"/>
    </source>
</evidence>
<evidence type="ECO:0000313" key="3">
    <source>
        <dbReference type="Proteomes" id="UP001589896"/>
    </source>
</evidence>
<keyword evidence="1" id="KW-0472">Membrane</keyword>
<feature type="transmembrane region" description="Helical" evidence="1">
    <location>
        <begin position="106"/>
        <end position="125"/>
    </location>
</feature>
<dbReference type="RefSeq" id="WP_386675126.1">
    <property type="nucleotide sequence ID" value="NZ_JBHLTG010000009.1"/>
</dbReference>
<proteinExistence type="predicted"/>
<dbReference type="EMBL" id="JBHLTG010000009">
    <property type="protein sequence ID" value="MFC0681812.1"/>
    <property type="molecule type" value="Genomic_DNA"/>
</dbReference>
<name>A0ABV6RXU9_9GAMM</name>
<dbReference type="Proteomes" id="UP001589896">
    <property type="component" value="Unassembled WGS sequence"/>
</dbReference>
<feature type="transmembrane region" description="Helical" evidence="1">
    <location>
        <begin position="82"/>
        <end position="100"/>
    </location>
</feature>
<protein>
    <submittedName>
        <fullName evidence="2">Uncharacterized protein</fullName>
    </submittedName>
</protein>
<keyword evidence="1" id="KW-0812">Transmembrane</keyword>
<reference evidence="2 3" key="1">
    <citation type="submission" date="2024-09" db="EMBL/GenBank/DDBJ databases">
        <authorList>
            <person name="Sun Q."/>
            <person name="Mori K."/>
        </authorList>
    </citation>
    <scope>NUCLEOTIDE SEQUENCE [LARGE SCALE GENOMIC DNA]</scope>
    <source>
        <strain evidence="2 3">KCTC 23076</strain>
    </source>
</reference>